<evidence type="ECO:0000313" key="5">
    <source>
        <dbReference type="Proteomes" id="UP000442469"/>
    </source>
</evidence>
<dbReference type="HOGENOM" id="CLU_050026_2_0_9"/>
<dbReference type="PATRIC" id="fig|44252.3.peg.422"/>
<evidence type="ECO:0000259" key="1">
    <source>
        <dbReference type="SMART" id="SM00901"/>
    </source>
</evidence>
<accession>A0A090ZMN9</accession>
<evidence type="ECO:0000313" key="4">
    <source>
        <dbReference type="Proteomes" id="UP000029278"/>
    </source>
</evidence>
<dbReference type="Pfam" id="PF08867">
    <property type="entry name" value="FRG"/>
    <property type="match status" value="1"/>
</dbReference>
<keyword evidence="4" id="KW-1185">Reference proteome</keyword>
<comment type="caution">
    <text evidence="2">The sequence shown here is derived from an EMBL/GenBank/DDBJ whole genome shotgun (WGS) entry which is preliminary data.</text>
</comment>
<reference evidence="3 5" key="2">
    <citation type="submission" date="2019-11" db="EMBL/GenBank/DDBJ databases">
        <title>Draft genome sequences of five Paenibacillus species of dairy origin.</title>
        <authorList>
            <person name="Olajide A.M."/>
            <person name="Chen S."/>
            <person name="Lapointe G."/>
        </authorList>
    </citation>
    <scope>NUCLEOTIDE SEQUENCE [LARGE SCALE GENOMIC DNA]</scope>
    <source>
        <strain evidence="3 5">3CT49</strain>
    </source>
</reference>
<name>A0A090ZMN9_PAEMA</name>
<reference evidence="2 4" key="1">
    <citation type="submission" date="2014-04" db="EMBL/GenBank/DDBJ databases">
        <authorList>
            <person name="Bishop-Lilly K.A."/>
            <person name="Broomall S.M."/>
            <person name="Chain P.S."/>
            <person name="Chertkov O."/>
            <person name="Coyne S.R."/>
            <person name="Daligault H.E."/>
            <person name="Davenport K.W."/>
            <person name="Erkkila T."/>
            <person name="Frey K.G."/>
            <person name="Gibbons H.S."/>
            <person name="Gu W."/>
            <person name="Jaissle J."/>
            <person name="Johnson S.L."/>
            <person name="Koroleva G.I."/>
            <person name="Ladner J.T."/>
            <person name="Lo C.-C."/>
            <person name="Minogue T.D."/>
            <person name="Munk C."/>
            <person name="Palacios G.F."/>
            <person name="Redden C.L."/>
            <person name="Rosenzweig C.N."/>
            <person name="Scholz M.B."/>
            <person name="Teshima H."/>
            <person name="Xu Y."/>
        </authorList>
    </citation>
    <scope>NUCLEOTIDE SEQUENCE [LARGE SCALE GENOMIC DNA]</scope>
    <source>
        <strain evidence="2 4">8244</strain>
    </source>
</reference>
<dbReference type="SMART" id="SM00901">
    <property type="entry name" value="FRG"/>
    <property type="match status" value="1"/>
</dbReference>
<dbReference type="RefSeq" id="WP_036626940.1">
    <property type="nucleotide sequence ID" value="NZ_BGML01000033.1"/>
</dbReference>
<dbReference type="InterPro" id="IPR014966">
    <property type="entry name" value="FRG-dom"/>
</dbReference>
<dbReference type="Proteomes" id="UP000442469">
    <property type="component" value="Unassembled WGS sequence"/>
</dbReference>
<evidence type="ECO:0000313" key="2">
    <source>
        <dbReference type="EMBL" id="KFN11673.1"/>
    </source>
</evidence>
<dbReference type="OrthoDB" id="9816036at2"/>
<organism evidence="2 4">
    <name type="scientific">Paenibacillus macerans</name>
    <name type="common">Bacillus macerans</name>
    <dbReference type="NCBI Taxonomy" id="44252"/>
    <lineage>
        <taxon>Bacteria</taxon>
        <taxon>Bacillati</taxon>
        <taxon>Bacillota</taxon>
        <taxon>Bacilli</taxon>
        <taxon>Bacillales</taxon>
        <taxon>Paenibacillaceae</taxon>
        <taxon>Paenibacillus</taxon>
    </lineage>
</organism>
<dbReference type="EMBL" id="JMQA01000006">
    <property type="protein sequence ID" value="KFN11673.1"/>
    <property type="molecule type" value="Genomic_DNA"/>
</dbReference>
<evidence type="ECO:0000313" key="3">
    <source>
        <dbReference type="EMBL" id="MUG22360.1"/>
    </source>
</evidence>
<feature type="domain" description="FRG" evidence="1">
    <location>
        <begin position="20"/>
        <end position="125"/>
    </location>
</feature>
<dbReference type="GeneID" id="77010104"/>
<dbReference type="EMBL" id="WNZZ01000004">
    <property type="protein sequence ID" value="MUG22360.1"/>
    <property type="molecule type" value="Genomic_DNA"/>
</dbReference>
<dbReference type="Proteomes" id="UP000029278">
    <property type="component" value="Unassembled WGS sequence"/>
</dbReference>
<proteinExistence type="predicted"/>
<dbReference type="STRING" id="44252.DJ90_6641"/>
<protein>
    <submittedName>
        <fullName evidence="2">FRG domain protein</fullName>
    </submittedName>
    <submittedName>
        <fullName evidence="3">FRG domain-containing protein</fullName>
    </submittedName>
</protein>
<gene>
    <name evidence="2" type="ORF">DJ90_6641</name>
    <name evidence="3" type="ORF">GNQ08_08030</name>
</gene>
<sequence length="402" mass="47524">MEEHTISTVSQYLELIRENDYYHFIFRGQNEAYGGIQASGFRPYKGGWFTDTFYDIEGMKKEYYNKVIRKLSLDERQHFLAFCQHHGLPTNVVDFTRSPLVALFFACNGKKQPDKNETDAYAEIYLIDKNRLIDITDLLVKYNNQNFIEVLVENVDVQKEILMKIEQLFLENKGKSIHWINNLIDCYENNRLDIYGDSSLDTDEDDELDSEEISGECYSLLDFKDKIKNDATKALNELYIYVLNEIEDETITHNDYYYLEDWEYGYHCNESIGAKIYTALLINLLQIFINIKERIDIRLDIYFTYQPPELFDRIASQKGLFIYQPYLYDVEDVYKYGILNYQSIIPDITIKVENYDNILKELNFLGVNLESIYGDFDNIAKSIKFNNDLLLLKRQESRSHHS</sequence>
<dbReference type="AlphaFoldDB" id="A0A090ZMN9"/>